<organism evidence="2 3">
    <name type="scientific">Paraburkholderia piptadeniae</name>
    <dbReference type="NCBI Taxonomy" id="1701573"/>
    <lineage>
        <taxon>Bacteria</taxon>
        <taxon>Pseudomonadati</taxon>
        <taxon>Pseudomonadota</taxon>
        <taxon>Betaproteobacteria</taxon>
        <taxon>Burkholderiales</taxon>
        <taxon>Burkholderiaceae</taxon>
        <taxon>Paraburkholderia</taxon>
    </lineage>
</organism>
<evidence type="ECO:0000313" key="2">
    <source>
        <dbReference type="EMBL" id="SIT35913.1"/>
    </source>
</evidence>
<reference evidence="2" key="1">
    <citation type="submission" date="2016-12" db="EMBL/GenBank/DDBJ databases">
        <authorList>
            <person name="Moulin L."/>
        </authorList>
    </citation>
    <scope>NUCLEOTIDE SEQUENCE [LARGE SCALE GENOMIC DNA]</scope>
    <source>
        <strain evidence="2">STM 7183</strain>
    </source>
</reference>
<gene>
    <name evidence="2" type="ORF">BN2476_70066</name>
</gene>
<accession>A0A1N7RLD1</accession>
<keyword evidence="3" id="KW-1185">Reference proteome</keyword>
<name>A0A1N7RLD1_9BURK</name>
<dbReference type="Proteomes" id="UP000195569">
    <property type="component" value="Unassembled WGS sequence"/>
</dbReference>
<dbReference type="RefSeq" id="WP_087732529.1">
    <property type="nucleotide sequence ID" value="NZ_CYGY02000007.1"/>
</dbReference>
<evidence type="ECO:0000256" key="1">
    <source>
        <dbReference type="SAM" id="Phobius"/>
    </source>
</evidence>
<comment type="caution">
    <text evidence="2">The sequence shown here is derived from an EMBL/GenBank/DDBJ whole genome shotgun (WGS) entry which is preliminary data.</text>
</comment>
<keyword evidence="1" id="KW-0812">Transmembrane</keyword>
<dbReference type="AlphaFoldDB" id="A0A1N7RLD1"/>
<protein>
    <submittedName>
        <fullName evidence="2">Uncharacterized protein</fullName>
    </submittedName>
</protein>
<sequence length="145" mass="16026">MKVISATWRALCLVGNISVCVAVFFLWSAIAAGAGWMLVHLPDVWYVHLENQSSTSFAVAAITSYAVIAGALFLAFSCGALRMLADAYTEILRFAGKRRSQRAVSAIKPRRNALYRRRVPIVGRWKRAPATITAPKEEQHPHTGR</sequence>
<feature type="transmembrane region" description="Helical" evidence="1">
    <location>
        <begin position="57"/>
        <end position="84"/>
    </location>
</feature>
<dbReference type="OrthoDB" id="9114770at2"/>
<keyword evidence="1" id="KW-0472">Membrane</keyword>
<evidence type="ECO:0000313" key="3">
    <source>
        <dbReference type="Proteomes" id="UP000195569"/>
    </source>
</evidence>
<feature type="transmembrane region" description="Helical" evidence="1">
    <location>
        <begin position="12"/>
        <end position="37"/>
    </location>
</feature>
<proteinExistence type="predicted"/>
<keyword evidence="1" id="KW-1133">Transmembrane helix</keyword>
<dbReference type="EMBL" id="CYGY02000007">
    <property type="protein sequence ID" value="SIT35913.1"/>
    <property type="molecule type" value="Genomic_DNA"/>
</dbReference>